<dbReference type="KEGG" id="taqu:KDW03_11190"/>
<reference evidence="1" key="2">
    <citation type="submission" date="2022-06" db="EMBL/GenBank/DDBJ databases">
        <title>Thermospira aquatica gen. nov., sp. nov.</title>
        <authorList>
            <person name="Ben Ali Gam Z."/>
            <person name="Labat M."/>
        </authorList>
    </citation>
    <scope>NUCLEOTIDE SEQUENCE</scope>
    <source>
        <strain evidence="1">F1F22</strain>
    </source>
</reference>
<accession>A0AAX3BD07</accession>
<organism evidence="1 2">
    <name type="scientific">Thermospira aquatica</name>
    <dbReference type="NCBI Taxonomy" id="2828656"/>
    <lineage>
        <taxon>Bacteria</taxon>
        <taxon>Pseudomonadati</taxon>
        <taxon>Spirochaetota</taxon>
        <taxon>Spirochaetia</taxon>
        <taxon>Brevinematales</taxon>
        <taxon>Thermospiraceae</taxon>
        <taxon>Thermospira</taxon>
    </lineage>
</organism>
<dbReference type="RefSeq" id="WP_271435161.1">
    <property type="nucleotide sequence ID" value="NZ_CP073355.1"/>
</dbReference>
<dbReference type="Proteomes" id="UP001056539">
    <property type="component" value="Chromosome"/>
</dbReference>
<keyword evidence="2" id="KW-1185">Reference proteome</keyword>
<name>A0AAX3BD07_9SPIR</name>
<dbReference type="EMBL" id="CP073355">
    <property type="protein sequence ID" value="URA10030.1"/>
    <property type="molecule type" value="Genomic_DNA"/>
</dbReference>
<evidence type="ECO:0000313" key="1">
    <source>
        <dbReference type="EMBL" id="URA10030.1"/>
    </source>
</evidence>
<evidence type="ECO:0000313" key="2">
    <source>
        <dbReference type="Proteomes" id="UP001056539"/>
    </source>
</evidence>
<gene>
    <name evidence="1" type="ORF">KDW03_11190</name>
</gene>
<protein>
    <submittedName>
        <fullName evidence="1">Uncharacterized protein</fullName>
    </submittedName>
</protein>
<dbReference type="AlphaFoldDB" id="A0AAX3BD07"/>
<sequence>MRTCLVLPLHTELGEIREKLVLFSSFQGRVIAVGDPVPSCDRLVIDLTMDWFRPMMTPAMVMELFASLYEYFSFPDVEKVVLQGYTLETNDGALQRIGFIFEGMVRMMRDLFGVKTVRLPTIISRRGLLNSKHPLMVCLSALKHGVQERIRWSAQSEVVLAYEMDMLPWLLDWLTSDALGCGNLGGERYTLGEIVEKTEMIFSYAGVTFDSHRWFRALPGEECLNVTFSYGIENIAMDLLDV</sequence>
<reference evidence="1" key="1">
    <citation type="submission" date="2021-04" db="EMBL/GenBank/DDBJ databases">
        <authorList>
            <person name="Postec A."/>
        </authorList>
    </citation>
    <scope>NUCLEOTIDE SEQUENCE</scope>
    <source>
        <strain evidence="1">F1F22</strain>
    </source>
</reference>
<proteinExistence type="predicted"/>